<proteinExistence type="predicted"/>
<name>A0AAW2W0D4_9LAMI</name>
<feature type="compositionally biased region" description="Basic and acidic residues" evidence="1">
    <location>
        <begin position="172"/>
        <end position="187"/>
    </location>
</feature>
<feature type="region of interest" description="Disordered" evidence="1">
    <location>
        <begin position="169"/>
        <end position="189"/>
    </location>
</feature>
<dbReference type="PANTHER" id="PTHR31286">
    <property type="entry name" value="GLYCINE-RICH CELL WALL STRUCTURAL PROTEIN 1.8-LIKE"/>
    <property type="match status" value="1"/>
</dbReference>
<evidence type="ECO:0000259" key="2">
    <source>
        <dbReference type="Pfam" id="PF14392"/>
    </source>
</evidence>
<feature type="region of interest" description="Disordered" evidence="1">
    <location>
        <begin position="126"/>
        <end position="155"/>
    </location>
</feature>
<reference evidence="3" key="2">
    <citation type="journal article" date="2024" name="Plant">
        <title>Genomic evolution and insights into agronomic trait innovations of Sesamum species.</title>
        <authorList>
            <person name="Miao H."/>
            <person name="Wang L."/>
            <person name="Qu L."/>
            <person name="Liu H."/>
            <person name="Sun Y."/>
            <person name="Le M."/>
            <person name="Wang Q."/>
            <person name="Wei S."/>
            <person name="Zheng Y."/>
            <person name="Lin W."/>
            <person name="Duan Y."/>
            <person name="Cao H."/>
            <person name="Xiong S."/>
            <person name="Wang X."/>
            <person name="Wei L."/>
            <person name="Li C."/>
            <person name="Ma Q."/>
            <person name="Ju M."/>
            <person name="Zhao R."/>
            <person name="Li G."/>
            <person name="Mu C."/>
            <person name="Tian Q."/>
            <person name="Mei H."/>
            <person name="Zhang T."/>
            <person name="Gao T."/>
            <person name="Zhang H."/>
        </authorList>
    </citation>
    <scope>NUCLEOTIDE SEQUENCE</scope>
    <source>
        <strain evidence="3">KEN1</strain>
    </source>
</reference>
<dbReference type="Pfam" id="PF14392">
    <property type="entry name" value="zf-CCHC_4"/>
    <property type="match status" value="1"/>
</dbReference>
<feature type="domain" description="Zinc knuckle CX2CX4HX4C" evidence="2">
    <location>
        <begin position="54"/>
        <end position="99"/>
    </location>
</feature>
<sequence length="213" mass="24235">MRFHVHVHELPLSKMNLGIATFIGNKIGKFRELEMEPSGSAWGATMRMRVASNITLPLRRALKLRTKMGEEQLVTFMYERLPNFCYLCGCLGRIAKYCSKQYEDGFHDPGTDTPFGPWLRAPIPIRPRPKAAPSSSRREHWASASTQTGSGRKGATIFGNFSSQEYLGTQRRAKEVNSDSERVEESNVHTPRQNMEMDVAGGERIWIEARWLM</sequence>
<dbReference type="EMBL" id="JACGWN010000009">
    <property type="protein sequence ID" value="KAL0433725.1"/>
    <property type="molecule type" value="Genomic_DNA"/>
</dbReference>
<protein>
    <recommendedName>
        <fullName evidence="2">Zinc knuckle CX2CX4HX4C domain-containing protein</fullName>
    </recommendedName>
</protein>
<organism evidence="3">
    <name type="scientific">Sesamum latifolium</name>
    <dbReference type="NCBI Taxonomy" id="2727402"/>
    <lineage>
        <taxon>Eukaryota</taxon>
        <taxon>Viridiplantae</taxon>
        <taxon>Streptophyta</taxon>
        <taxon>Embryophyta</taxon>
        <taxon>Tracheophyta</taxon>
        <taxon>Spermatophyta</taxon>
        <taxon>Magnoliopsida</taxon>
        <taxon>eudicotyledons</taxon>
        <taxon>Gunneridae</taxon>
        <taxon>Pentapetalae</taxon>
        <taxon>asterids</taxon>
        <taxon>lamiids</taxon>
        <taxon>Lamiales</taxon>
        <taxon>Pedaliaceae</taxon>
        <taxon>Sesamum</taxon>
    </lineage>
</organism>
<accession>A0AAW2W0D4</accession>
<dbReference type="PANTHER" id="PTHR31286:SF167">
    <property type="entry name" value="OS09G0268800 PROTEIN"/>
    <property type="match status" value="1"/>
</dbReference>
<evidence type="ECO:0000256" key="1">
    <source>
        <dbReference type="SAM" id="MobiDB-lite"/>
    </source>
</evidence>
<dbReference type="InterPro" id="IPR040256">
    <property type="entry name" value="At4g02000-like"/>
</dbReference>
<dbReference type="AlphaFoldDB" id="A0AAW2W0D4"/>
<reference evidence="3" key="1">
    <citation type="submission" date="2020-06" db="EMBL/GenBank/DDBJ databases">
        <authorList>
            <person name="Li T."/>
            <person name="Hu X."/>
            <person name="Zhang T."/>
            <person name="Song X."/>
            <person name="Zhang H."/>
            <person name="Dai N."/>
            <person name="Sheng W."/>
            <person name="Hou X."/>
            <person name="Wei L."/>
        </authorList>
    </citation>
    <scope>NUCLEOTIDE SEQUENCE</scope>
    <source>
        <strain evidence="3">KEN1</strain>
        <tissue evidence="3">Leaf</tissue>
    </source>
</reference>
<evidence type="ECO:0000313" key="3">
    <source>
        <dbReference type="EMBL" id="KAL0433725.1"/>
    </source>
</evidence>
<comment type="caution">
    <text evidence="3">The sequence shown here is derived from an EMBL/GenBank/DDBJ whole genome shotgun (WGS) entry which is preliminary data.</text>
</comment>
<dbReference type="InterPro" id="IPR025836">
    <property type="entry name" value="Zn_knuckle_CX2CX4HX4C"/>
</dbReference>
<gene>
    <name evidence="3" type="ORF">Slati_2706800</name>
</gene>